<dbReference type="InParanoid" id="A0A0C2T641"/>
<proteinExistence type="predicted"/>
<evidence type="ECO:0000313" key="2">
    <source>
        <dbReference type="Proteomes" id="UP000054549"/>
    </source>
</evidence>
<dbReference type="Proteomes" id="UP000054549">
    <property type="component" value="Unassembled WGS sequence"/>
</dbReference>
<evidence type="ECO:0000313" key="1">
    <source>
        <dbReference type="EMBL" id="KIL62004.1"/>
    </source>
</evidence>
<reference evidence="1 2" key="1">
    <citation type="submission" date="2014-04" db="EMBL/GenBank/DDBJ databases">
        <title>Evolutionary Origins and Diversification of the Mycorrhizal Mutualists.</title>
        <authorList>
            <consortium name="DOE Joint Genome Institute"/>
            <consortium name="Mycorrhizal Genomics Consortium"/>
            <person name="Kohler A."/>
            <person name="Kuo A."/>
            <person name="Nagy L.G."/>
            <person name="Floudas D."/>
            <person name="Copeland A."/>
            <person name="Barry K.W."/>
            <person name="Cichocki N."/>
            <person name="Veneault-Fourrey C."/>
            <person name="LaButti K."/>
            <person name="Lindquist E.A."/>
            <person name="Lipzen A."/>
            <person name="Lundell T."/>
            <person name="Morin E."/>
            <person name="Murat C."/>
            <person name="Riley R."/>
            <person name="Ohm R."/>
            <person name="Sun H."/>
            <person name="Tunlid A."/>
            <person name="Henrissat B."/>
            <person name="Grigoriev I.V."/>
            <person name="Hibbett D.S."/>
            <person name="Martin F."/>
        </authorList>
    </citation>
    <scope>NUCLEOTIDE SEQUENCE [LARGE SCALE GENOMIC DNA]</scope>
    <source>
        <strain evidence="1 2">Koide BX008</strain>
    </source>
</reference>
<keyword evidence="2" id="KW-1185">Reference proteome</keyword>
<organism evidence="1 2">
    <name type="scientific">Amanita muscaria (strain Koide BX008)</name>
    <dbReference type="NCBI Taxonomy" id="946122"/>
    <lineage>
        <taxon>Eukaryota</taxon>
        <taxon>Fungi</taxon>
        <taxon>Dikarya</taxon>
        <taxon>Basidiomycota</taxon>
        <taxon>Agaricomycotina</taxon>
        <taxon>Agaricomycetes</taxon>
        <taxon>Agaricomycetidae</taxon>
        <taxon>Agaricales</taxon>
        <taxon>Pluteineae</taxon>
        <taxon>Amanitaceae</taxon>
        <taxon>Amanita</taxon>
    </lineage>
</organism>
<dbReference type="HOGENOM" id="CLU_2605535_0_0_1"/>
<name>A0A0C2T641_AMAMK</name>
<dbReference type="EMBL" id="KN818276">
    <property type="protein sequence ID" value="KIL62004.1"/>
    <property type="molecule type" value="Genomic_DNA"/>
</dbReference>
<protein>
    <submittedName>
        <fullName evidence="1">Uncharacterized protein</fullName>
    </submittedName>
</protein>
<sequence length="79" mass="8767">MRSRHSFPESYSTLKFGAYLAFYPDLTRTLAAGLFSSSCAVTDEVRSEDSCTAHPKLGRIVVVTHKAVCKRRRSPLTTS</sequence>
<accession>A0A0C2T641</accession>
<gene>
    <name evidence="1" type="ORF">M378DRAFT_806932</name>
</gene>
<dbReference type="AlphaFoldDB" id="A0A0C2T641"/>